<name>A0A1B1AHZ2_9PROT</name>
<evidence type="ECO:0000259" key="9">
    <source>
        <dbReference type="SMART" id="SM00359"/>
    </source>
</evidence>
<keyword evidence="3 8" id="KW-0641">Proline biosynthesis</keyword>
<dbReference type="InterPro" id="IPR015947">
    <property type="entry name" value="PUA-like_sf"/>
</dbReference>
<dbReference type="PROSITE" id="PS00902">
    <property type="entry name" value="GLUTAMATE_5_KINASE"/>
    <property type="match status" value="1"/>
</dbReference>
<dbReference type="FunFam" id="2.30.130.10:FF:000007">
    <property type="entry name" value="Glutamate 5-kinase"/>
    <property type="match status" value="1"/>
</dbReference>
<dbReference type="Pfam" id="PF00696">
    <property type="entry name" value="AA_kinase"/>
    <property type="match status" value="1"/>
</dbReference>
<dbReference type="Proteomes" id="UP000092498">
    <property type="component" value="Chromosome"/>
</dbReference>
<dbReference type="PROSITE" id="PS50890">
    <property type="entry name" value="PUA"/>
    <property type="match status" value="1"/>
</dbReference>
<feature type="binding site" evidence="8">
    <location>
        <begin position="174"/>
        <end position="175"/>
    </location>
    <ligand>
        <name>ATP</name>
        <dbReference type="ChEBI" id="CHEBI:30616"/>
    </ligand>
</feature>
<keyword evidence="2 8" id="KW-0028">Amino-acid biosynthesis</keyword>
<feature type="binding site" evidence="8">
    <location>
        <begin position="215"/>
        <end position="221"/>
    </location>
    <ligand>
        <name>ATP</name>
        <dbReference type="ChEBI" id="CHEBI:30616"/>
    </ligand>
</feature>
<comment type="similarity">
    <text evidence="8">Belongs to the glutamate 5-kinase family.</text>
</comment>
<proteinExistence type="inferred from homology"/>
<evidence type="ECO:0000256" key="5">
    <source>
        <dbReference type="ARBA" id="ARBA00022741"/>
    </source>
</evidence>
<dbReference type="GO" id="GO:0003723">
    <property type="term" value="F:RNA binding"/>
    <property type="evidence" value="ECO:0007669"/>
    <property type="project" value="InterPro"/>
</dbReference>
<dbReference type="InterPro" id="IPR001057">
    <property type="entry name" value="Glu/AcGlu_kinase"/>
</dbReference>
<dbReference type="InParanoid" id="A0A1B1AHZ2"/>
<protein>
    <recommendedName>
        <fullName evidence="8">Glutamate 5-kinase</fullName>
        <ecNumber evidence="8">2.7.2.11</ecNumber>
    </recommendedName>
    <alternativeName>
        <fullName evidence="8">Gamma-glutamyl kinase</fullName>
        <shortName evidence="8">GK</shortName>
    </alternativeName>
</protein>
<evidence type="ECO:0000313" key="10">
    <source>
        <dbReference type="EMBL" id="ANP46179.1"/>
    </source>
</evidence>
<reference evidence="10 11" key="1">
    <citation type="submission" date="2015-11" db="EMBL/GenBank/DDBJ databases">
        <title>Whole-Genome Sequence of Candidatus Oderbacter manganicum from the National Park Lower Oder Valley, Germany.</title>
        <authorList>
            <person name="Braun B."/>
            <person name="Liere K."/>
            <person name="Szewzyk U."/>
        </authorList>
    </citation>
    <scope>NUCLEOTIDE SEQUENCE [LARGE SCALE GENOMIC DNA]</scope>
    <source>
        <strain evidence="10 11">OTSz_A_272</strain>
    </source>
</reference>
<dbReference type="EC" id="2.7.2.11" evidence="8"/>
<evidence type="ECO:0000313" key="11">
    <source>
        <dbReference type="Proteomes" id="UP000092498"/>
    </source>
</evidence>
<dbReference type="InterPro" id="IPR002478">
    <property type="entry name" value="PUA"/>
</dbReference>
<dbReference type="InterPro" id="IPR036393">
    <property type="entry name" value="AceGlu_kinase-like_sf"/>
</dbReference>
<dbReference type="HAMAP" id="MF_00456">
    <property type="entry name" value="ProB"/>
    <property type="match status" value="1"/>
</dbReference>
<feature type="binding site" evidence="8">
    <location>
        <position position="56"/>
    </location>
    <ligand>
        <name>substrate</name>
    </ligand>
</feature>
<feature type="domain" description="PUA" evidence="9">
    <location>
        <begin position="280"/>
        <end position="362"/>
    </location>
</feature>
<evidence type="ECO:0000256" key="1">
    <source>
        <dbReference type="ARBA" id="ARBA00022490"/>
    </source>
</evidence>
<keyword evidence="4 8" id="KW-0808">Transferase</keyword>
<evidence type="ECO:0000256" key="2">
    <source>
        <dbReference type="ARBA" id="ARBA00022605"/>
    </source>
</evidence>
<dbReference type="Pfam" id="PF01472">
    <property type="entry name" value="PUA"/>
    <property type="match status" value="1"/>
</dbReference>
<dbReference type="AlphaFoldDB" id="A0A1B1AHZ2"/>
<organism evidence="10 11">
    <name type="scientific">Candidatus Viadribacter manganicus</name>
    <dbReference type="NCBI Taxonomy" id="1759059"/>
    <lineage>
        <taxon>Bacteria</taxon>
        <taxon>Pseudomonadati</taxon>
        <taxon>Pseudomonadota</taxon>
        <taxon>Alphaproteobacteria</taxon>
        <taxon>Hyphomonadales</taxon>
        <taxon>Hyphomonadaceae</taxon>
        <taxon>Candidatus Viadribacter</taxon>
    </lineage>
</organism>
<evidence type="ECO:0000256" key="6">
    <source>
        <dbReference type="ARBA" id="ARBA00022777"/>
    </source>
</evidence>
<dbReference type="UniPathway" id="UPA00098">
    <property type="reaction ID" value="UER00359"/>
</dbReference>
<dbReference type="GO" id="GO:0004349">
    <property type="term" value="F:glutamate 5-kinase activity"/>
    <property type="evidence" value="ECO:0007669"/>
    <property type="project" value="UniProtKB-UniRule"/>
</dbReference>
<dbReference type="SUPFAM" id="SSF88697">
    <property type="entry name" value="PUA domain-like"/>
    <property type="match status" value="1"/>
</dbReference>
<dbReference type="KEGG" id="cbot:ATE48_09730"/>
<comment type="function">
    <text evidence="8">Catalyzes the transfer of a phosphate group to glutamate to form L-glutamate 5-phosphate.</text>
</comment>
<comment type="pathway">
    <text evidence="8">Amino-acid biosynthesis; L-proline biosynthesis; L-glutamate 5-semialdehyde from L-glutamate: step 1/2.</text>
</comment>
<evidence type="ECO:0000256" key="4">
    <source>
        <dbReference type="ARBA" id="ARBA00022679"/>
    </source>
</evidence>
<gene>
    <name evidence="8" type="primary">proB</name>
    <name evidence="10" type="ORF">ATE48_09730</name>
</gene>
<dbReference type="GO" id="GO:0005829">
    <property type="term" value="C:cytosol"/>
    <property type="evidence" value="ECO:0007669"/>
    <property type="project" value="TreeGrafter"/>
</dbReference>
<dbReference type="EMBL" id="CP013244">
    <property type="protein sequence ID" value="ANP46179.1"/>
    <property type="molecule type" value="Genomic_DNA"/>
</dbReference>
<dbReference type="STRING" id="1759059.ATE48_09730"/>
<dbReference type="PRINTS" id="PR00474">
    <property type="entry name" value="GLU5KINASE"/>
</dbReference>
<dbReference type="NCBIfam" id="TIGR01027">
    <property type="entry name" value="proB"/>
    <property type="match status" value="1"/>
</dbReference>
<comment type="subcellular location">
    <subcellularLocation>
        <location evidence="8">Cytoplasm</location>
    </subcellularLocation>
</comment>
<feature type="binding site" evidence="8">
    <location>
        <position position="142"/>
    </location>
    <ligand>
        <name>substrate</name>
    </ligand>
</feature>
<dbReference type="GO" id="GO:0005524">
    <property type="term" value="F:ATP binding"/>
    <property type="evidence" value="ECO:0007669"/>
    <property type="project" value="UniProtKB-KW"/>
</dbReference>
<dbReference type="InterPro" id="IPR011529">
    <property type="entry name" value="Glu_5kinase"/>
</dbReference>
<feature type="binding site" evidence="8">
    <location>
        <position position="154"/>
    </location>
    <ligand>
        <name>substrate</name>
    </ligand>
</feature>
<dbReference type="InterPro" id="IPR036974">
    <property type="entry name" value="PUA_sf"/>
</dbReference>
<dbReference type="InterPro" id="IPR005715">
    <property type="entry name" value="Glu_5kinase/COase_Synthase"/>
</dbReference>
<dbReference type="InterPro" id="IPR041739">
    <property type="entry name" value="G5K_ProB"/>
</dbReference>
<accession>A0A1B1AHZ2</accession>
<dbReference type="FunFam" id="3.40.1160.10:FF:000018">
    <property type="entry name" value="Glutamate 5-kinase"/>
    <property type="match status" value="1"/>
</dbReference>
<dbReference type="InterPro" id="IPR019797">
    <property type="entry name" value="Glutamate_5-kinase_CS"/>
</dbReference>
<evidence type="ECO:0000256" key="7">
    <source>
        <dbReference type="ARBA" id="ARBA00022840"/>
    </source>
</evidence>
<evidence type="ECO:0000256" key="8">
    <source>
        <dbReference type="HAMAP-Rule" id="MF_00456"/>
    </source>
</evidence>
<dbReference type="Gene3D" id="2.30.130.10">
    <property type="entry name" value="PUA domain"/>
    <property type="match status" value="1"/>
</dbReference>
<dbReference type="CDD" id="cd04242">
    <property type="entry name" value="AAK_G5K_ProB"/>
    <property type="match status" value="1"/>
</dbReference>
<keyword evidence="6 8" id="KW-0418">Kinase</keyword>
<keyword evidence="5 8" id="KW-0547">Nucleotide-binding</keyword>
<keyword evidence="11" id="KW-1185">Reference proteome</keyword>
<keyword evidence="7 8" id="KW-0067">ATP-binding</keyword>
<sequence>MDAVSRIANANRLVIKIGSALLVDSEGAPARARLAALADDIAVARATGKQVVIVSSGAIALGRKALGLQRSTTLAEKQAAAAAGQARLMGAYEEVFARHNIPVAQALLTPDDTERRRRWLNARATLETLLELGAVPIINENDTVATAEIRYGDNDRLAARAAQMISADVLVLLSDIDGLYERDPRKDASAPFVAEVREITPAIEAMAGDPGALGSGGMRTKIEAAKIATRAGCAVVITKGDEPSPLTRLEGGARATWFLPSATPRAAYKAWIAGSLAPQGALIVDDGAANAVRNGKSLLPAGIVEVRGTFEKGDCVRIVSTSGDEIARGLARYDAADATRIRGMKSTAISEALGYDGGSALVHADDLAQI</sequence>
<dbReference type="SUPFAM" id="SSF53633">
    <property type="entry name" value="Carbamate kinase-like"/>
    <property type="match status" value="1"/>
</dbReference>
<dbReference type="PANTHER" id="PTHR43654">
    <property type="entry name" value="GLUTAMATE 5-KINASE"/>
    <property type="match status" value="1"/>
</dbReference>
<dbReference type="PIRSF" id="PIRSF000729">
    <property type="entry name" value="GK"/>
    <property type="match status" value="1"/>
</dbReference>
<keyword evidence="1 8" id="KW-0963">Cytoplasm</keyword>
<dbReference type="CDD" id="cd21157">
    <property type="entry name" value="PUA_G5K"/>
    <property type="match status" value="1"/>
</dbReference>
<dbReference type="PANTHER" id="PTHR43654:SF1">
    <property type="entry name" value="ISOPENTENYL PHOSPHATE KINASE"/>
    <property type="match status" value="1"/>
</dbReference>
<dbReference type="InterPro" id="IPR001048">
    <property type="entry name" value="Asp/Glu/Uridylate_kinase"/>
</dbReference>
<comment type="catalytic activity">
    <reaction evidence="8">
        <text>L-glutamate + ATP = L-glutamyl 5-phosphate + ADP</text>
        <dbReference type="Rhea" id="RHEA:14877"/>
        <dbReference type="ChEBI" id="CHEBI:29985"/>
        <dbReference type="ChEBI" id="CHEBI:30616"/>
        <dbReference type="ChEBI" id="CHEBI:58274"/>
        <dbReference type="ChEBI" id="CHEBI:456216"/>
        <dbReference type="EC" id="2.7.2.11"/>
    </reaction>
</comment>
<evidence type="ECO:0000256" key="3">
    <source>
        <dbReference type="ARBA" id="ARBA00022650"/>
    </source>
</evidence>
<feature type="binding site" evidence="8">
    <location>
        <position position="16"/>
    </location>
    <ligand>
        <name>ATP</name>
        <dbReference type="ChEBI" id="CHEBI:30616"/>
    </ligand>
</feature>
<dbReference type="FunCoup" id="A0A1B1AHZ2">
    <property type="interactions" value="413"/>
</dbReference>
<dbReference type="Gene3D" id="3.40.1160.10">
    <property type="entry name" value="Acetylglutamate kinase-like"/>
    <property type="match status" value="2"/>
</dbReference>
<dbReference type="SMART" id="SM00359">
    <property type="entry name" value="PUA"/>
    <property type="match status" value="1"/>
</dbReference>
<dbReference type="GO" id="GO:0055129">
    <property type="term" value="P:L-proline biosynthetic process"/>
    <property type="evidence" value="ECO:0007669"/>
    <property type="project" value="UniProtKB-UniRule"/>
</dbReference>